<dbReference type="InterPro" id="IPR000073">
    <property type="entry name" value="AB_hydrolase_1"/>
</dbReference>
<proteinExistence type="predicted"/>
<name>A0A0E9MZJ3_9BACT</name>
<keyword evidence="1" id="KW-0472">Membrane</keyword>
<evidence type="ECO:0000313" key="4">
    <source>
        <dbReference type="Proteomes" id="UP000033121"/>
    </source>
</evidence>
<dbReference type="PANTHER" id="PTHR37017">
    <property type="entry name" value="AB HYDROLASE-1 DOMAIN-CONTAINING PROTEIN-RELATED"/>
    <property type="match status" value="1"/>
</dbReference>
<evidence type="ECO:0000256" key="1">
    <source>
        <dbReference type="SAM" id="Phobius"/>
    </source>
</evidence>
<protein>
    <recommendedName>
        <fullName evidence="2">AB hydrolase-1 domain-containing protein</fullName>
    </recommendedName>
</protein>
<dbReference type="EMBL" id="BBWV01000002">
    <property type="protein sequence ID" value="GAO43009.1"/>
    <property type="molecule type" value="Genomic_DNA"/>
</dbReference>
<feature type="domain" description="AB hydrolase-1" evidence="2">
    <location>
        <begin position="27"/>
        <end position="109"/>
    </location>
</feature>
<evidence type="ECO:0000259" key="2">
    <source>
        <dbReference type="Pfam" id="PF12697"/>
    </source>
</evidence>
<comment type="caution">
    <text evidence="3">The sequence shown here is derived from an EMBL/GenBank/DDBJ whole genome shotgun (WGS) entry which is preliminary data.</text>
</comment>
<dbReference type="Pfam" id="PF12697">
    <property type="entry name" value="Abhydrolase_6"/>
    <property type="match status" value="1"/>
</dbReference>
<dbReference type="SUPFAM" id="SSF53474">
    <property type="entry name" value="alpha/beta-Hydrolases"/>
    <property type="match status" value="1"/>
</dbReference>
<organism evidence="3 4">
    <name type="scientific">Flavihumibacter petaseus NBRC 106054</name>
    <dbReference type="NCBI Taxonomy" id="1220578"/>
    <lineage>
        <taxon>Bacteria</taxon>
        <taxon>Pseudomonadati</taxon>
        <taxon>Bacteroidota</taxon>
        <taxon>Chitinophagia</taxon>
        <taxon>Chitinophagales</taxon>
        <taxon>Chitinophagaceae</taxon>
        <taxon>Flavihumibacter</taxon>
    </lineage>
</organism>
<gene>
    <name evidence="3" type="ORF">FPE01S_02_01140</name>
</gene>
<sequence length="121" mass="13522">MRQCKSKLIFSFSKFYFLTGGLFLPYFHKKVKTPAFMYASQGAFAGQCFVSPVTNAAWRSKPTFGIIATEDKSILPEIQRKMYQRSNTTVTEVKASHLVYVSQPEAVANVIIDAAKKVSGK</sequence>
<feature type="transmembrane region" description="Helical" evidence="1">
    <location>
        <begin position="7"/>
        <end position="27"/>
    </location>
</feature>
<dbReference type="InterPro" id="IPR029058">
    <property type="entry name" value="AB_hydrolase_fold"/>
</dbReference>
<evidence type="ECO:0000313" key="3">
    <source>
        <dbReference type="EMBL" id="GAO43009.1"/>
    </source>
</evidence>
<dbReference type="Gene3D" id="3.40.50.1820">
    <property type="entry name" value="alpha/beta hydrolase"/>
    <property type="match status" value="1"/>
</dbReference>
<dbReference type="Proteomes" id="UP000033121">
    <property type="component" value="Unassembled WGS sequence"/>
</dbReference>
<dbReference type="RefSeq" id="WP_369403727.1">
    <property type="nucleotide sequence ID" value="NZ_BBWV01000002.1"/>
</dbReference>
<keyword evidence="1" id="KW-0812">Transmembrane</keyword>
<keyword evidence="1" id="KW-1133">Transmembrane helix</keyword>
<accession>A0A0E9MZJ3</accession>
<dbReference type="AlphaFoldDB" id="A0A0E9MZJ3"/>
<dbReference type="InterPro" id="IPR052897">
    <property type="entry name" value="Sec-Metab_Biosynth_Hydrolase"/>
</dbReference>
<dbReference type="STRING" id="1220578.FPE01S_02_01140"/>
<dbReference type="PANTHER" id="PTHR37017:SF11">
    <property type="entry name" value="ESTERASE_LIPASE_THIOESTERASE DOMAIN-CONTAINING PROTEIN"/>
    <property type="match status" value="1"/>
</dbReference>
<reference evidence="3 4" key="1">
    <citation type="submission" date="2015-04" db="EMBL/GenBank/DDBJ databases">
        <title>Whole genome shotgun sequence of Flavihumibacter petaseus NBRC 106054.</title>
        <authorList>
            <person name="Miyazawa S."/>
            <person name="Hosoyama A."/>
            <person name="Hashimoto M."/>
            <person name="Noguchi M."/>
            <person name="Tsuchikane K."/>
            <person name="Ohji S."/>
            <person name="Yamazoe A."/>
            <person name="Ichikawa N."/>
            <person name="Kimura A."/>
            <person name="Fujita N."/>
        </authorList>
    </citation>
    <scope>NUCLEOTIDE SEQUENCE [LARGE SCALE GENOMIC DNA]</scope>
    <source>
        <strain evidence="3 4">NBRC 106054</strain>
    </source>
</reference>
<keyword evidence="4" id="KW-1185">Reference proteome</keyword>